<dbReference type="AlphaFoldDB" id="A0AAD3TJP8"/>
<name>A0AAD3TJP8_NEPGR</name>
<reference evidence="1" key="1">
    <citation type="submission" date="2023-05" db="EMBL/GenBank/DDBJ databases">
        <title>Nepenthes gracilis genome sequencing.</title>
        <authorList>
            <person name="Fukushima K."/>
        </authorList>
    </citation>
    <scope>NUCLEOTIDE SEQUENCE</scope>
    <source>
        <strain evidence="1">SING2019-196</strain>
    </source>
</reference>
<dbReference type="EMBL" id="BSYO01000038">
    <property type="protein sequence ID" value="GMH30431.1"/>
    <property type="molecule type" value="Genomic_DNA"/>
</dbReference>
<evidence type="ECO:0000313" key="2">
    <source>
        <dbReference type="Proteomes" id="UP001279734"/>
    </source>
</evidence>
<organism evidence="1 2">
    <name type="scientific">Nepenthes gracilis</name>
    <name type="common">Slender pitcher plant</name>
    <dbReference type="NCBI Taxonomy" id="150966"/>
    <lineage>
        <taxon>Eukaryota</taxon>
        <taxon>Viridiplantae</taxon>
        <taxon>Streptophyta</taxon>
        <taxon>Embryophyta</taxon>
        <taxon>Tracheophyta</taxon>
        <taxon>Spermatophyta</taxon>
        <taxon>Magnoliopsida</taxon>
        <taxon>eudicotyledons</taxon>
        <taxon>Gunneridae</taxon>
        <taxon>Pentapetalae</taxon>
        <taxon>Caryophyllales</taxon>
        <taxon>Nepenthaceae</taxon>
        <taxon>Nepenthes</taxon>
    </lineage>
</organism>
<evidence type="ECO:0000313" key="1">
    <source>
        <dbReference type="EMBL" id="GMH30431.1"/>
    </source>
</evidence>
<comment type="caution">
    <text evidence="1">The sequence shown here is derived from an EMBL/GenBank/DDBJ whole genome shotgun (WGS) entry which is preliminary data.</text>
</comment>
<dbReference type="Proteomes" id="UP001279734">
    <property type="component" value="Unassembled WGS sequence"/>
</dbReference>
<proteinExistence type="predicted"/>
<protein>
    <submittedName>
        <fullName evidence="1">Uncharacterized protein</fullName>
    </submittedName>
</protein>
<gene>
    <name evidence="1" type="ORF">Nepgr_032274</name>
</gene>
<keyword evidence="2" id="KW-1185">Reference proteome</keyword>
<accession>A0AAD3TJP8</accession>
<sequence length="331" mass="37350">MVSILASAFFKMTYQVRRGLTLDLLKLFPPADNLLMDITLVDIKLFQSLFYQLQTINKPEHRISIGDIRPSICNQRVKIREFCEKIIEPEHSTFSGGTPRGEEDTRRMIGKSGRWKKGLSPSEFVEPMPIRNYTIKLSEYAKGRVAAIIPVVEDAMPPPLPNAVDGCSGCCVLIRCEPCCYLCSTGLCGPADSVVPHISCGLMFADGCVIEFVATNRNWNAVDASWLVWCCMLMPIFHVCGWSALDCGRWVQLSTNGTWVAMVVYWMKLPFFCEYVRHDVDAAFVPIWFMWFSGCLFPSHFGADPTWCDAAGWYLRAAPVATYWNLDANCF</sequence>